<keyword evidence="1" id="KW-0732">Signal</keyword>
<evidence type="ECO:0000256" key="1">
    <source>
        <dbReference type="SAM" id="SignalP"/>
    </source>
</evidence>
<evidence type="ECO:0000313" key="2">
    <source>
        <dbReference type="EMBL" id="GAA2634869.1"/>
    </source>
</evidence>
<proteinExistence type="predicted"/>
<accession>A0ABN3QU72</accession>
<organism evidence="2 3">
    <name type="scientific">Actinomadura fulvescens</name>
    <dbReference type="NCBI Taxonomy" id="46160"/>
    <lineage>
        <taxon>Bacteria</taxon>
        <taxon>Bacillati</taxon>
        <taxon>Actinomycetota</taxon>
        <taxon>Actinomycetes</taxon>
        <taxon>Streptosporangiales</taxon>
        <taxon>Thermomonosporaceae</taxon>
        <taxon>Actinomadura</taxon>
    </lineage>
</organism>
<sequence length="120" mass="12480">MGLITLIISAVLTLVPIAAADTAPPAGEPRTVTADPLPTWQTDGTVWAIRIIGDTVYVGGEFNTIRPPGADPGDPAELPRHNLAAFNATTGQPLPWNPTVEGPDGTQAIVRDIHATPDGQ</sequence>
<dbReference type="Proteomes" id="UP001501509">
    <property type="component" value="Unassembled WGS sequence"/>
</dbReference>
<evidence type="ECO:0000313" key="3">
    <source>
        <dbReference type="Proteomes" id="UP001501509"/>
    </source>
</evidence>
<name>A0ABN3QU72_9ACTN</name>
<keyword evidence="3" id="KW-1185">Reference proteome</keyword>
<protein>
    <submittedName>
        <fullName evidence="2">Uncharacterized protein</fullName>
    </submittedName>
</protein>
<feature type="signal peptide" evidence="1">
    <location>
        <begin position="1"/>
        <end position="20"/>
    </location>
</feature>
<reference evidence="2 3" key="1">
    <citation type="journal article" date="2019" name="Int. J. Syst. Evol. Microbiol.">
        <title>The Global Catalogue of Microorganisms (GCM) 10K type strain sequencing project: providing services to taxonomists for standard genome sequencing and annotation.</title>
        <authorList>
            <consortium name="The Broad Institute Genomics Platform"/>
            <consortium name="The Broad Institute Genome Sequencing Center for Infectious Disease"/>
            <person name="Wu L."/>
            <person name="Ma J."/>
        </authorList>
    </citation>
    <scope>NUCLEOTIDE SEQUENCE [LARGE SCALE GENOMIC DNA]</scope>
    <source>
        <strain evidence="2 3">JCM 6833</strain>
    </source>
</reference>
<comment type="caution">
    <text evidence="2">The sequence shown here is derived from an EMBL/GenBank/DDBJ whole genome shotgun (WGS) entry which is preliminary data.</text>
</comment>
<feature type="chain" id="PRO_5045154856" evidence="1">
    <location>
        <begin position="21"/>
        <end position="120"/>
    </location>
</feature>
<dbReference type="RefSeq" id="WP_344548418.1">
    <property type="nucleotide sequence ID" value="NZ_BAAATD010000019.1"/>
</dbReference>
<gene>
    <name evidence="2" type="ORF">GCM10010411_87160</name>
</gene>
<dbReference type="EMBL" id="BAAATD010000019">
    <property type="protein sequence ID" value="GAA2634869.1"/>
    <property type="molecule type" value="Genomic_DNA"/>
</dbReference>